<evidence type="ECO:0000313" key="2">
    <source>
        <dbReference type="Proteomes" id="UP000276133"/>
    </source>
</evidence>
<comment type="caution">
    <text evidence="1">The sequence shown here is derived from an EMBL/GenBank/DDBJ whole genome shotgun (WGS) entry which is preliminary data.</text>
</comment>
<dbReference type="AlphaFoldDB" id="A0A3M7QIK3"/>
<reference evidence="1 2" key="1">
    <citation type="journal article" date="2018" name="Sci. Rep.">
        <title>Genomic signatures of local adaptation to the degree of environmental predictability in rotifers.</title>
        <authorList>
            <person name="Franch-Gras L."/>
            <person name="Hahn C."/>
            <person name="Garcia-Roger E.M."/>
            <person name="Carmona M.J."/>
            <person name="Serra M."/>
            <person name="Gomez A."/>
        </authorList>
    </citation>
    <scope>NUCLEOTIDE SEQUENCE [LARGE SCALE GENOMIC DNA]</scope>
    <source>
        <strain evidence="1">HYR1</strain>
    </source>
</reference>
<name>A0A3M7QIK3_BRAPC</name>
<keyword evidence="2" id="KW-1185">Reference proteome</keyword>
<accession>A0A3M7QIK3</accession>
<sequence length="98" mass="11694">MKNALLNEKIKEVVQLEFCCMSFYGFGAYSSNINVYVLRNNFLPSMDLLRQSRPLIFQQDKSLYQEYKLFTFLRIYIIKNQTFIDVLAILFFNQLITN</sequence>
<organism evidence="1 2">
    <name type="scientific">Brachionus plicatilis</name>
    <name type="common">Marine rotifer</name>
    <name type="synonym">Brachionus muelleri</name>
    <dbReference type="NCBI Taxonomy" id="10195"/>
    <lineage>
        <taxon>Eukaryota</taxon>
        <taxon>Metazoa</taxon>
        <taxon>Spiralia</taxon>
        <taxon>Gnathifera</taxon>
        <taxon>Rotifera</taxon>
        <taxon>Eurotatoria</taxon>
        <taxon>Monogononta</taxon>
        <taxon>Pseudotrocha</taxon>
        <taxon>Ploima</taxon>
        <taxon>Brachionidae</taxon>
        <taxon>Brachionus</taxon>
    </lineage>
</organism>
<gene>
    <name evidence="1" type="ORF">BpHYR1_048271</name>
</gene>
<evidence type="ECO:0000313" key="1">
    <source>
        <dbReference type="EMBL" id="RNA11287.1"/>
    </source>
</evidence>
<dbReference type="Proteomes" id="UP000276133">
    <property type="component" value="Unassembled WGS sequence"/>
</dbReference>
<protein>
    <submittedName>
        <fullName evidence="1">Uncharacterized protein</fullName>
    </submittedName>
</protein>
<dbReference type="EMBL" id="REGN01005993">
    <property type="protein sequence ID" value="RNA11287.1"/>
    <property type="molecule type" value="Genomic_DNA"/>
</dbReference>
<proteinExistence type="predicted"/>